<reference evidence="9 10" key="1">
    <citation type="submission" date="2015-12" db="EMBL/GenBank/DDBJ databases">
        <title>Genome sequence of Streptomyces sp. G25.</title>
        <authorList>
            <person name="Poehlein A."/>
            <person name="Roettig A."/>
            <person name="Hiessl S."/>
            <person name="Hauschild P."/>
            <person name="Schauer J."/>
            <person name="Madkour M.H."/>
            <person name="Al-Ansari A.M."/>
            <person name="Almakishah N.H."/>
            <person name="Steinbuechel A."/>
            <person name="Daniel R."/>
        </authorList>
    </citation>
    <scope>NUCLEOTIDE SEQUENCE [LARGE SCALE GENOMIC DNA]</scope>
    <source>
        <strain evidence="10">G25(2015)</strain>
    </source>
</reference>
<dbReference type="InterPro" id="IPR016163">
    <property type="entry name" value="Ald_DH_C"/>
</dbReference>
<dbReference type="PIRSF" id="PIRSF036492">
    <property type="entry name" value="ALDH"/>
    <property type="match status" value="1"/>
</dbReference>
<evidence type="ECO:0000313" key="9">
    <source>
        <dbReference type="EMBL" id="OAH10283.1"/>
    </source>
</evidence>
<dbReference type="AlphaFoldDB" id="A0A177HGZ5"/>
<dbReference type="SUPFAM" id="SSF53720">
    <property type="entry name" value="ALDH-like"/>
    <property type="match status" value="1"/>
</dbReference>
<organism evidence="9 10">
    <name type="scientific">Streptomyces jeddahensis</name>
    <dbReference type="NCBI Taxonomy" id="1716141"/>
    <lineage>
        <taxon>Bacteria</taxon>
        <taxon>Bacillati</taxon>
        <taxon>Actinomycetota</taxon>
        <taxon>Actinomycetes</taxon>
        <taxon>Kitasatosporales</taxon>
        <taxon>Streptomycetaceae</taxon>
        <taxon>Streptomyces</taxon>
    </lineage>
</organism>
<dbReference type="InterPro" id="IPR029510">
    <property type="entry name" value="Ald_DH_CS_GLU"/>
</dbReference>
<dbReference type="PROSITE" id="PS00687">
    <property type="entry name" value="ALDEHYDE_DEHYDR_GLU"/>
    <property type="match status" value="1"/>
</dbReference>
<evidence type="ECO:0000256" key="5">
    <source>
        <dbReference type="PROSITE-ProRule" id="PRU10007"/>
    </source>
</evidence>
<feature type="region of interest" description="Disordered" evidence="7">
    <location>
        <begin position="1"/>
        <end position="30"/>
    </location>
</feature>
<accession>A0A177HGZ5</accession>
<dbReference type="EMBL" id="LOHS01000156">
    <property type="protein sequence ID" value="OAH10283.1"/>
    <property type="molecule type" value="Genomic_DNA"/>
</dbReference>
<proteinExistence type="inferred from homology"/>
<dbReference type="Pfam" id="PF00171">
    <property type="entry name" value="Aldedh"/>
    <property type="match status" value="1"/>
</dbReference>
<dbReference type="Gene3D" id="3.40.605.10">
    <property type="entry name" value="Aldehyde Dehydrogenase, Chain A, domain 1"/>
    <property type="match status" value="1"/>
</dbReference>
<evidence type="ECO:0000256" key="3">
    <source>
        <dbReference type="PIRNR" id="PIRNR036492"/>
    </source>
</evidence>
<protein>
    <recommendedName>
        <fullName evidence="3">Aldehyde dehydrogenase</fullName>
    </recommendedName>
</protein>
<dbReference type="RefSeq" id="WP_067284508.1">
    <property type="nucleotide sequence ID" value="NZ_LOHS01000156.1"/>
</dbReference>
<feature type="active site" evidence="4">
    <location>
        <position position="280"/>
    </location>
</feature>
<feature type="domain" description="Aldehyde dehydrogenase" evidence="8">
    <location>
        <begin position="17"/>
        <end position="464"/>
    </location>
</feature>
<comment type="caution">
    <text evidence="9">The sequence shown here is derived from an EMBL/GenBank/DDBJ whole genome shotgun (WGS) entry which is preliminary data.</text>
</comment>
<evidence type="ECO:0000256" key="6">
    <source>
        <dbReference type="RuleBase" id="RU003345"/>
    </source>
</evidence>
<dbReference type="GO" id="GO:0006081">
    <property type="term" value="P:aldehyde metabolic process"/>
    <property type="evidence" value="ECO:0007669"/>
    <property type="project" value="InterPro"/>
</dbReference>
<dbReference type="InterPro" id="IPR015590">
    <property type="entry name" value="Aldehyde_DH_dom"/>
</dbReference>
<dbReference type="PATRIC" id="fig|1716141.3.peg.6895"/>
<sequence length="502" mass="53131">MSPTSQAAASRRGHTAATFDSLDPATGEVVGTHPVHTEEEVRAAVDLARTEAAWWAGLSFTGRKRHLTAWKAAMVQRLPELIEMVHRETGKPLGDATLEAGLAIEHIGWAAGHARRVLARRKVSPGLLMAHQSASVAYKPLGVIGVIGPWNYPVFTPLGSIAYALAAGNAVVFKPSEYTPGVGVWLAERFEEAVGRPVLQVVTGLGATGAALCHAGADKIAFTGSTATGKKVMAACAETLTPVVIEAGGKDAVIVDADADIPVAADAALWGACSNAGQTCIGVERVYVHEQVYDEFVDALTTKAARLHAGADGKIGPITMPSQLHVIRRHVQDALDKGGRAVVGGLDAVGERYVQPTILVDVPENSLAVQEETFGPTMTVAKVRDMDEAIELTNATAYGLGSTVFSKRHGMTVAERIRSGMSAVNGVISFAGIPSLPFGGVGDSGFGRIHGPDGLKEFTYAKAIARQRFRPMLTLTTFDRTEKTDRLFTRVIGLLHGPRTRR</sequence>
<dbReference type="GO" id="GO:0016620">
    <property type="term" value="F:oxidoreductase activity, acting on the aldehyde or oxo group of donors, NAD or NADP as acceptor"/>
    <property type="evidence" value="ECO:0007669"/>
    <property type="project" value="InterPro"/>
</dbReference>
<evidence type="ECO:0000256" key="7">
    <source>
        <dbReference type="SAM" id="MobiDB-lite"/>
    </source>
</evidence>
<dbReference type="PANTHER" id="PTHR11699">
    <property type="entry name" value="ALDEHYDE DEHYDROGENASE-RELATED"/>
    <property type="match status" value="1"/>
</dbReference>
<evidence type="ECO:0000259" key="8">
    <source>
        <dbReference type="Pfam" id="PF00171"/>
    </source>
</evidence>
<dbReference type="CDD" id="cd07099">
    <property type="entry name" value="ALDH_DDALDH"/>
    <property type="match status" value="1"/>
</dbReference>
<feature type="active site" evidence="4 5">
    <location>
        <position position="246"/>
    </location>
</feature>
<dbReference type="InterPro" id="IPR016162">
    <property type="entry name" value="Ald_DH_N"/>
</dbReference>
<evidence type="ECO:0000256" key="1">
    <source>
        <dbReference type="ARBA" id="ARBA00009986"/>
    </source>
</evidence>
<dbReference type="Proteomes" id="UP000077381">
    <property type="component" value="Unassembled WGS sequence"/>
</dbReference>
<evidence type="ECO:0000313" key="10">
    <source>
        <dbReference type="Proteomes" id="UP000077381"/>
    </source>
</evidence>
<comment type="similarity">
    <text evidence="1 3 6">Belongs to the aldehyde dehydrogenase family.</text>
</comment>
<evidence type="ECO:0000256" key="4">
    <source>
        <dbReference type="PIRSR" id="PIRSR036492-1"/>
    </source>
</evidence>
<dbReference type="InterPro" id="IPR012394">
    <property type="entry name" value="Aldehyde_DH_NAD(P)"/>
</dbReference>
<dbReference type="STRING" id="1716141.STSP_65390"/>
<evidence type="ECO:0000256" key="2">
    <source>
        <dbReference type="ARBA" id="ARBA00023002"/>
    </source>
</evidence>
<dbReference type="OrthoDB" id="6882680at2"/>
<keyword evidence="10" id="KW-1185">Reference proteome</keyword>
<keyword evidence="2 3" id="KW-0560">Oxidoreductase</keyword>
<gene>
    <name evidence="9" type="primary">davD_4</name>
    <name evidence="9" type="ORF">STSP_65390</name>
</gene>
<dbReference type="Gene3D" id="3.40.309.10">
    <property type="entry name" value="Aldehyde Dehydrogenase, Chain A, domain 2"/>
    <property type="match status" value="1"/>
</dbReference>
<dbReference type="InterPro" id="IPR016161">
    <property type="entry name" value="Ald_DH/histidinol_DH"/>
</dbReference>
<name>A0A177HGZ5_9ACTN</name>